<dbReference type="AlphaFoldDB" id="A0A2A5WB25"/>
<protein>
    <recommendedName>
        <fullName evidence="3">SPOR domain-containing protein</fullName>
    </recommendedName>
</protein>
<accession>A0A2A5WB25</accession>
<proteinExistence type="predicted"/>
<gene>
    <name evidence="1" type="ORF">CNF02_08510</name>
</gene>
<name>A0A2A5WB25_9GAMM</name>
<reference evidence="1 2" key="1">
    <citation type="submission" date="2017-08" db="EMBL/GenBank/DDBJ databases">
        <title>Fine stratification of microbial communities through a metagenomic profile of the photic zone.</title>
        <authorList>
            <person name="Haro-Moreno J.M."/>
            <person name="Lopez-Perez M."/>
            <person name="De La Torre J."/>
            <person name="Picazo A."/>
            <person name="Camacho A."/>
            <person name="Rodriguez-Valera F."/>
        </authorList>
    </citation>
    <scope>NUCLEOTIDE SEQUENCE [LARGE SCALE GENOMIC DNA]</scope>
    <source>
        <strain evidence="1">MED-G28</strain>
    </source>
</reference>
<comment type="caution">
    <text evidence="1">The sequence shown here is derived from an EMBL/GenBank/DDBJ whole genome shotgun (WGS) entry which is preliminary data.</text>
</comment>
<dbReference type="Proteomes" id="UP000219329">
    <property type="component" value="Unassembled WGS sequence"/>
</dbReference>
<evidence type="ECO:0008006" key="3">
    <source>
        <dbReference type="Google" id="ProtNLM"/>
    </source>
</evidence>
<sequence>MRYIALFLLIVNIGYFIWAFVRPLDPQSKAYQPKELINSGLMLVSEFEAQTAALALENAVDSKTCSIVSGFATVDDANGFILLAQRLNLVGLLNLTGGALPSQYRVFLPSEPNRSLATRKLDSVSAAVEAAQLQVETYLITRGPLSEGVGLGVFIDAEEAGLVQSQLSELGYMPEIEEIPRSMGEIQVLLRSLNSNQVEGPEWLELSDDRPDLTLTENLCETIAQASQFP</sequence>
<organism evidence="1 2">
    <name type="scientific">OM182 bacterium MED-G28</name>
    <dbReference type="NCBI Taxonomy" id="1986256"/>
    <lineage>
        <taxon>Bacteria</taxon>
        <taxon>Pseudomonadati</taxon>
        <taxon>Pseudomonadota</taxon>
        <taxon>Gammaproteobacteria</taxon>
        <taxon>OMG group</taxon>
        <taxon>OM182 clade</taxon>
    </lineage>
</organism>
<dbReference type="EMBL" id="NTJZ01000008">
    <property type="protein sequence ID" value="PDH33478.1"/>
    <property type="molecule type" value="Genomic_DNA"/>
</dbReference>
<evidence type="ECO:0000313" key="1">
    <source>
        <dbReference type="EMBL" id="PDH33478.1"/>
    </source>
</evidence>
<evidence type="ECO:0000313" key="2">
    <source>
        <dbReference type="Proteomes" id="UP000219329"/>
    </source>
</evidence>